<feature type="domain" description="Glycosyl transferase family 1" evidence="4">
    <location>
        <begin position="223"/>
        <end position="386"/>
    </location>
</feature>
<dbReference type="InterPro" id="IPR001296">
    <property type="entry name" value="Glyco_trans_1"/>
</dbReference>
<sequence length="410" mass="46208">MKIAVYTNNFPNISQTFVINQISGLIDLGADVDVITSTVLRDSMMHDTVEKYNLMDSVICKKVSDTPKLKRLLLTAKNATKLILQGKFSTVLSVIRDPLITNDQKVDLLYWSSLNLPKRQYDNIICHFGTNGYYVCKMREVGIIGGPISTIFHGYELSRYRTLKENKPHYKKLFELGDLMLPISHLWKDKLIEMGCKPEKIRVHRMGIDVNDFTLRDVDSELSTPLKVIQVGRLTDKKAILDSINAVLLASKKIPIEFTIIGDGELYNEAKELIEKSDANSFIHLLGKQPQKVVKDKLDEADIFLLPSVKAKDGDMEGVPVALMEAMAKGLITLSTYHSGIPELIENDVSGYLVNEASINELSDTLIKISQLSPEKVESIRRNAREKCESEFNNITLNKNIFNYSNLVLV</sequence>
<gene>
    <name evidence="5" type="ORF">ACFFUV_08755</name>
</gene>
<proteinExistence type="inferred from homology"/>
<comment type="similarity">
    <text evidence="1">Belongs to the glycosyltransferase group 1 family. Glycosyltransferase 4 subfamily.</text>
</comment>
<dbReference type="EMBL" id="JBHMEP010000001">
    <property type="protein sequence ID" value="MFB9135050.1"/>
    <property type="molecule type" value="Genomic_DNA"/>
</dbReference>
<name>A0ABV5HLE1_9VIBR</name>
<dbReference type="PANTHER" id="PTHR12526">
    <property type="entry name" value="GLYCOSYLTRANSFERASE"/>
    <property type="match status" value="1"/>
</dbReference>
<dbReference type="Gene3D" id="3.40.50.2000">
    <property type="entry name" value="Glycogen Phosphorylase B"/>
    <property type="match status" value="2"/>
</dbReference>
<accession>A0ABV5HLE1</accession>
<comment type="caution">
    <text evidence="5">The sequence shown here is derived from an EMBL/GenBank/DDBJ whole genome shotgun (WGS) entry which is preliminary data.</text>
</comment>
<evidence type="ECO:0000256" key="3">
    <source>
        <dbReference type="ARBA" id="ARBA00022679"/>
    </source>
</evidence>
<dbReference type="GO" id="GO:0016757">
    <property type="term" value="F:glycosyltransferase activity"/>
    <property type="evidence" value="ECO:0007669"/>
    <property type="project" value="UniProtKB-KW"/>
</dbReference>
<dbReference type="Proteomes" id="UP001589645">
    <property type="component" value="Unassembled WGS sequence"/>
</dbReference>
<organism evidence="5 6">
    <name type="scientific">Vibrio olivae</name>
    <dbReference type="NCBI Taxonomy" id="1243002"/>
    <lineage>
        <taxon>Bacteria</taxon>
        <taxon>Pseudomonadati</taxon>
        <taxon>Pseudomonadota</taxon>
        <taxon>Gammaproteobacteria</taxon>
        <taxon>Vibrionales</taxon>
        <taxon>Vibrionaceae</taxon>
        <taxon>Vibrio</taxon>
    </lineage>
</organism>
<protein>
    <submittedName>
        <fullName evidence="5">Glycosyltransferase</fullName>
        <ecNumber evidence="5">2.4.-.-</ecNumber>
    </submittedName>
</protein>
<evidence type="ECO:0000313" key="5">
    <source>
        <dbReference type="EMBL" id="MFB9135050.1"/>
    </source>
</evidence>
<reference evidence="5 6" key="1">
    <citation type="submission" date="2024-09" db="EMBL/GenBank/DDBJ databases">
        <authorList>
            <person name="Sun Q."/>
            <person name="Mori K."/>
        </authorList>
    </citation>
    <scope>NUCLEOTIDE SEQUENCE [LARGE SCALE GENOMIC DNA]</scope>
    <source>
        <strain evidence="5 6">CECT 8064</strain>
    </source>
</reference>
<evidence type="ECO:0000313" key="6">
    <source>
        <dbReference type="Proteomes" id="UP001589645"/>
    </source>
</evidence>
<dbReference type="PANTHER" id="PTHR12526:SF640">
    <property type="entry name" value="COLANIC ACID BIOSYNTHESIS GLYCOSYLTRANSFERASE WCAL-RELATED"/>
    <property type="match status" value="1"/>
</dbReference>
<dbReference type="Pfam" id="PF00534">
    <property type="entry name" value="Glycos_transf_1"/>
    <property type="match status" value="1"/>
</dbReference>
<dbReference type="RefSeq" id="WP_390191288.1">
    <property type="nucleotide sequence ID" value="NZ_JBHMEP010000001.1"/>
</dbReference>
<keyword evidence="3 5" id="KW-0808">Transferase</keyword>
<dbReference type="EC" id="2.4.-.-" evidence="5"/>
<keyword evidence="2 5" id="KW-0328">Glycosyltransferase</keyword>
<evidence type="ECO:0000256" key="1">
    <source>
        <dbReference type="ARBA" id="ARBA00009481"/>
    </source>
</evidence>
<dbReference type="SUPFAM" id="SSF53756">
    <property type="entry name" value="UDP-Glycosyltransferase/glycogen phosphorylase"/>
    <property type="match status" value="1"/>
</dbReference>
<evidence type="ECO:0000259" key="4">
    <source>
        <dbReference type="Pfam" id="PF00534"/>
    </source>
</evidence>
<keyword evidence="6" id="KW-1185">Reference proteome</keyword>
<evidence type="ECO:0000256" key="2">
    <source>
        <dbReference type="ARBA" id="ARBA00022676"/>
    </source>
</evidence>